<dbReference type="EMBL" id="SMMG02000001">
    <property type="protein sequence ID" value="KAA3485722.1"/>
    <property type="molecule type" value="Genomic_DNA"/>
</dbReference>
<organism evidence="1 2">
    <name type="scientific">Gossypium australe</name>
    <dbReference type="NCBI Taxonomy" id="47621"/>
    <lineage>
        <taxon>Eukaryota</taxon>
        <taxon>Viridiplantae</taxon>
        <taxon>Streptophyta</taxon>
        <taxon>Embryophyta</taxon>
        <taxon>Tracheophyta</taxon>
        <taxon>Spermatophyta</taxon>
        <taxon>Magnoliopsida</taxon>
        <taxon>eudicotyledons</taxon>
        <taxon>Gunneridae</taxon>
        <taxon>Pentapetalae</taxon>
        <taxon>rosids</taxon>
        <taxon>malvids</taxon>
        <taxon>Malvales</taxon>
        <taxon>Malvaceae</taxon>
        <taxon>Malvoideae</taxon>
        <taxon>Gossypium</taxon>
    </lineage>
</organism>
<protein>
    <submittedName>
        <fullName evidence="1">ABC transporter F family member 1</fullName>
    </submittedName>
</protein>
<dbReference type="AlphaFoldDB" id="A0A5B6WXR8"/>
<reference evidence="2" key="1">
    <citation type="journal article" date="2019" name="Plant Biotechnol. J.">
        <title>Genome sequencing of the Australian wild diploid species Gossypium australe highlights disease resistance and delayed gland morphogenesis.</title>
        <authorList>
            <person name="Cai Y."/>
            <person name="Cai X."/>
            <person name="Wang Q."/>
            <person name="Wang P."/>
            <person name="Zhang Y."/>
            <person name="Cai C."/>
            <person name="Xu Y."/>
            <person name="Wang K."/>
            <person name="Zhou Z."/>
            <person name="Wang C."/>
            <person name="Geng S."/>
            <person name="Li B."/>
            <person name="Dong Q."/>
            <person name="Hou Y."/>
            <person name="Wang H."/>
            <person name="Ai P."/>
            <person name="Liu Z."/>
            <person name="Yi F."/>
            <person name="Sun M."/>
            <person name="An G."/>
            <person name="Cheng J."/>
            <person name="Zhang Y."/>
            <person name="Shi Q."/>
            <person name="Xie Y."/>
            <person name="Shi X."/>
            <person name="Chang Y."/>
            <person name="Huang F."/>
            <person name="Chen Y."/>
            <person name="Hong S."/>
            <person name="Mi L."/>
            <person name="Sun Q."/>
            <person name="Zhang L."/>
            <person name="Zhou B."/>
            <person name="Peng R."/>
            <person name="Zhang X."/>
            <person name="Liu F."/>
        </authorList>
    </citation>
    <scope>NUCLEOTIDE SEQUENCE [LARGE SCALE GENOMIC DNA]</scope>
    <source>
        <strain evidence="2">cv. PA1801</strain>
    </source>
</reference>
<evidence type="ECO:0000313" key="1">
    <source>
        <dbReference type="EMBL" id="KAA3485722.1"/>
    </source>
</evidence>
<proteinExistence type="predicted"/>
<dbReference type="OrthoDB" id="989309at2759"/>
<sequence length="233" mass="26545">MVSDARKKKAAQKKADNGVDNISDGYSALQISDRTCTGDLRSHPVSRDIRIESLPVTYHGRDLIVDSIQIAPPPAIPNQSPNRTDLARIADSLEDEYQIGFMRHRPRCHRRYTVLRSNELFNRLCVLYFNHFRATYCSFKSTIEAFDVPAEAPQGTTQLQYAVACYISSFFWDLYVSIRKSAVKLSPSALLRYYSVEQHYSQLIATILFFTISSPSSNPPISSVHSKMFYLYL</sequence>
<evidence type="ECO:0000313" key="2">
    <source>
        <dbReference type="Proteomes" id="UP000325315"/>
    </source>
</evidence>
<gene>
    <name evidence="1" type="ORF">EPI10_029717</name>
</gene>
<keyword evidence="2" id="KW-1185">Reference proteome</keyword>
<accession>A0A5B6WXR8</accession>
<dbReference type="Proteomes" id="UP000325315">
    <property type="component" value="Unassembled WGS sequence"/>
</dbReference>
<name>A0A5B6WXR8_9ROSI</name>
<comment type="caution">
    <text evidence="1">The sequence shown here is derived from an EMBL/GenBank/DDBJ whole genome shotgun (WGS) entry which is preliminary data.</text>
</comment>